<dbReference type="RefSeq" id="XP_016217725.1">
    <property type="nucleotide sequence ID" value="XM_016354713.1"/>
</dbReference>
<dbReference type="GeneID" id="27309744"/>
<dbReference type="Gene3D" id="3.30.40.10">
    <property type="entry name" value="Zinc/RING finger domain, C3HC4 (zinc finger)"/>
    <property type="match status" value="3"/>
</dbReference>
<feature type="domain" description="PHD-type" evidence="7">
    <location>
        <begin position="1053"/>
        <end position="1103"/>
    </location>
</feature>
<evidence type="ECO:0000313" key="11">
    <source>
        <dbReference type="EMBL" id="KIW07856.1"/>
    </source>
</evidence>
<dbReference type="InParanoid" id="A0A0D1XYH2"/>
<dbReference type="InterPro" id="IPR034732">
    <property type="entry name" value="EPHD"/>
</dbReference>
<dbReference type="EMBL" id="KN847532">
    <property type="protein sequence ID" value="KIW07856.1"/>
    <property type="molecule type" value="Genomic_DNA"/>
</dbReference>
<protein>
    <recommendedName>
        <fullName evidence="13">PHD-type domain-containing protein</fullName>
    </recommendedName>
</protein>
<evidence type="ECO:0000256" key="1">
    <source>
        <dbReference type="ARBA" id="ARBA00022723"/>
    </source>
</evidence>
<evidence type="ECO:0008006" key="13">
    <source>
        <dbReference type="Google" id="ProtNLM"/>
    </source>
</evidence>
<dbReference type="PROSITE" id="PS50016">
    <property type="entry name" value="ZF_PHD_2"/>
    <property type="match status" value="1"/>
</dbReference>
<feature type="compositionally biased region" description="Pro residues" evidence="6">
    <location>
        <begin position="1594"/>
        <end position="1605"/>
    </location>
</feature>
<dbReference type="Proteomes" id="UP000053259">
    <property type="component" value="Unassembled WGS sequence"/>
</dbReference>
<dbReference type="OrthoDB" id="336088at2759"/>
<feature type="domain" description="PHD-type" evidence="10">
    <location>
        <begin position="1167"/>
        <end position="1299"/>
    </location>
</feature>
<dbReference type="GO" id="GO:0003682">
    <property type="term" value="F:chromatin binding"/>
    <property type="evidence" value="ECO:0007669"/>
    <property type="project" value="InterPro"/>
</dbReference>
<feature type="domain" description="BAH" evidence="8">
    <location>
        <begin position="295"/>
        <end position="414"/>
    </location>
</feature>
<dbReference type="STRING" id="253628.A0A0D1XYH2"/>
<dbReference type="GO" id="GO:0048189">
    <property type="term" value="C:Lid2 complex"/>
    <property type="evidence" value="ECO:0007669"/>
    <property type="project" value="TreeGrafter"/>
</dbReference>
<evidence type="ECO:0000256" key="4">
    <source>
        <dbReference type="ARBA" id="ARBA00023242"/>
    </source>
</evidence>
<dbReference type="SUPFAM" id="SSF57903">
    <property type="entry name" value="FYVE/PHD zinc finger"/>
    <property type="match status" value="2"/>
</dbReference>
<keyword evidence="2 5" id="KW-0863">Zinc-finger</keyword>
<feature type="compositionally biased region" description="Polar residues" evidence="6">
    <location>
        <begin position="238"/>
        <end position="254"/>
    </location>
</feature>
<feature type="compositionally biased region" description="Pro residues" evidence="6">
    <location>
        <begin position="1031"/>
        <end position="1048"/>
    </location>
</feature>
<accession>A0A0D1XYH2</accession>
<dbReference type="CDD" id="cd15571">
    <property type="entry name" value="ePHD"/>
    <property type="match status" value="1"/>
</dbReference>
<feature type="region of interest" description="Disordered" evidence="6">
    <location>
        <begin position="1002"/>
        <end position="1048"/>
    </location>
</feature>
<dbReference type="InterPro" id="IPR000949">
    <property type="entry name" value="ELM2_dom"/>
</dbReference>
<dbReference type="SMART" id="SM00249">
    <property type="entry name" value="PHD"/>
    <property type="match status" value="3"/>
</dbReference>
<keyword evidence="4" id="KW-0539">Nucleus</keyword>
<evidence type="ECO:0000259" key="9">
    <source>
        <dbReference type="PROSITE" id="PS51156"/>
    </source>
</evidence>
<dbReference type="PROSITE" id="PS51038">
    <property type="entry name" value="BAH"/>
    <property type="match status" value="1"/>
</dbReference>
<dbReference type="InterPro" id="IPR019787">
    <property type="entry name" value="Znf_PHD-finger"/>
</dbReference>
<evidence type="ECO:0000313" key="12">
    <source>
        <dbReference type="Proteomes" id="UP000053259"/>
    </source>
</evidence>
<dbReference type="InterPro" id="IPR011011">
    <property type="entry name" value="Znf_FYVE_PHD"/>
</dbReference>
<feature type="compositionally biased region" description="Basic and acidic residues" evidence="6">
    <location>
        <begin position="1454"/>
        <end position="1464"/>
    </location>
</feature>
<dbReference type="Gene3D" id="2.30.30.490">
    <property type="match status" value="1"/>
</dbReference>
<feature type="compositionally biased region" description="Polar residues" evidence="6">
    <location>
        <begin position="204"/>
        <end position="227"/>
    </location>
</feature>
<dbReference type="GO" id="GO:0004842">
    <property type="term" value="F:ubiquitin-protein transferase activity"/>
    <property type="evidence" value="ECO:0007669"/>
    <property type="project" value="TreeGrafter"/>
</dbReference>
<feature type="compositionally biased region" description="Polar residues" evidence="6">
    <location>
        <begin position="1711"/>
        <end position="1721"/>
    </location>
</feature>
<dbReference type="PROSITE" id="PS51805">
    <property type="entry name" value="EPHD"/>
    <property type="match status" value="1"/>
</dbReference>
<dbReference type="VEuPathDB" id="FungiDB:PV09_01771"/>
<dbReference type="SMART" id="SM00439">
    <property type="entry name" value="BAH"/>
    <property type="match status" value="1"/>
</dbReference>
<evidence type="ECO:0000256" key="2">
    <source>
        <dbReference type="ARBA" id="ARBA00022771"/>
    </source>
</evidence>
<dbReference type="Pfam" id="PF13831">
    <property type="entry name" value="PHD_2"/>
    <property type="match status" value="1"/>
</dbReference>
<dbReference type="InterPro" id="IPR043151">
    <property type="entry name" value="BAH_sf"/>
</dbReference>
<dbReference type="FunFam" id="2.30.30.490:FF:000018">
    <property type="entry name" value="Lid2 complex component snt2"/>
    <property type="match status" value="1"/>
</dbReference>
<evidence type="ECO:0000259" key="10">
    <source>
        <dbReference type="PROSITE" id="PS51805"/>
    </source>
</evidence>
<feature type="region of interest" description="Disordered" evidence="6">
    <location>
        <begin position="525"/>
        <end position="550"/>
    </location>
</feature>
<gene>
    <name evidence="11" type="ORF">PV09_01771</name>
</gene>
<evidence type="ECO:0000256" key="6">
    <source>
        <dbReference type="SAM" id="MobiDB-lite"/>
    </source>
</evidence>
<evidence type="ECO:0000259" key="7">
    <source>
        <dbReference type="PROSITE" id="PS50016"/>
    </source>
</evidence>
<dbReference type="InterPro" id="IPR013083">
    <property type="entry name" value="Znf_RING/FYVE/PHD"/>
</dbReference>
<feature type="region of interest" description="Disordered" evidence="6">
    <location>
        <begin position="1"/>
        <end position="269"/>
    </location>
</feature>
<feature type="compositionally biased region" description="Low complexity" evidence="6">
    <location>
        <begin position="32"/>
        <end position="41"/>
    </location>
</feature>
<organism evidence="11 12">
    <name type="scientific">Verruconis gallopava</name>
    <dbReference type="NCBI Taxonomy" id="253628"/>
    <lineage>
        <taxon>Eukaryota</taxon>
        <taxon>Fungi</taxon>
        <taxon>Dikarya</taxon>
        <taxon>Ascomycota</taxon>
        <taxon>Pezizomycotina</taxon>
        <taxon>Dothideomycetes</taxon>
        <taxon>Pleosporomycetidae</taxon>
        <taxon>Venturiales</taxon>
        <taxon>Sympoventuriaceae</taxon>
        <taxon>Verruconis</taxon>
    </lineage>
</organism>
<feature type="region of interest" description="Disordered" evidence="6">
    <location>
        <begin position="1533"/>
        <end position="1721"/>
    </location>
</feature>
<feature type="compositionally biased region" description="Basic residues" evidence="6">
    <location>
        <begin position="180"/>
        <end position="191"/>
    </location>
</feature>
<dbReference type="Pfam" id="PF00628">
    <property type="entry name" value="PHD"/>
    <property type="match status" value="1"/>
</dbReference>
<dbReference type="GO" id="GO:0008270">
    <property type="term" value="F:zinc ion binding"/>
    <property type="evidence" value="ECO:0007669"/>
    <property type="project" value="UniProtKB-KW"/>
</dbReference>
<feature type="region of interest" description="Disordered" evidence="6">
    <location>
        <begin position="1357"/>
        <end position="1378"/>
    </location>
</feature>
<proteinExistence type="predicted"/>
<keyword evidence="12" id="KW-1185">Reference proteome</keyword>
<dbReference type="FunCoup" id="A0A0D1XYH2">
    <property type="interactions" value="53"/>
</dbReference>
<feature type="compositionally biased region" description="Pro residues" evidence="6">
    <location>
        <begin position="1533"/>
        <end position="1547"/>
    </location>
</feature>
<dbReference type="HOGENOM" id="CLU_001514_0_0_1"/>
<feature type="compositionally biased region" description="Polar residues" evidence="6">
    <location>
        <begin position="62"/>
        <end position="113"/>
    </location>
</feature>
<evidence type="ECO:0000256" key="5">
    <source>
        <dbReference type="PROSITE-ProRule" id="PRU00146"/>
    </source>
</evidence>
<dbReference type="GO" id="GO:0036205">
    <property type="term" value="P:histone catabolic process"/>
    <property type="evidence" value="ECO:0007669"/>
    <property type="project" value="TreeGrafter"/>
</dbReference>
<dbReference type="Gene3D" id="1.10.10.60">
    <property type="entry name" value="Homeodomain-like"/>
    <property type="match status" value="1"/>
</dbReference>
<evidence type="ECO:0000256" key="3">
    <source>
        <dbReference type="ARBA" id="ARBA00022833"/>
    </source>
</evidence>
<feature type="compositionally biased region" description="Pro residues" evidence="6">
    <location>
        <begin position="1629"/>
        <end position="1645"/>
    </location>
</feature>
<dbReference type="CDD" id="cd15497">
    <property type="entry name" value="PHD1_Snt2p_like"/>
    <property type="match status" value="1"/>
</dbReference>
<name>A0A0D1XYH2_9PEZI</name>
<dbReference type="PANTHER" id="PTHR47672:SF1">
    <property type="entry name" value="E3 UBIQUITIN-PROTEIN LIGASE SNT2"/>
    <property type="match status" value="1"/>
</dbReference>
<keyword evidence="1" id="KW-0479">Metal-binding</keyword>
<dbReference type="Pfam" id="PF01426">
    <property type="entry name" value="BAH"/>
    <property type="match status" value="1"/>
</dbReference>
<reference evidence="11 12" key="1">
    <citation type="submission" date="2015-01" db="EMBL/GenBank/DDBJ databases">
        <title>The Genome Sequence of Ochroconis gallopava CBS43764.</title>
        <authorList>
            <consortium name="The Broad Institute Genomics Platform"/>
            <person name="Cuomo C."/>
            <person name="de Hoog S."/>
            <person name="Gorbushina A."/>
            <person name="Stielow B."/>
            <person name="Teixiera M."/>
            <person name="Abouelleil A."/>
            <person name="Chapman S.B."/>
            <person name="Priest M."/>
            <person name="Young S.K."/>
            <person name="Wortman J."/>
            <person name="Nusbaum C."/>
            <person name="Birren B."/>
        </authorList>
    </citation>
    <scope>NUCLEOTIDE SEQUENCE [LARGE SCALE GENOMIC DNA]</scope>
    <source>
        <strain evidence="11 12">CBS 43764</strain>
    </source>
</reference>
<sequence length="1721" mass="190972">MGESENEVGQAAKTSAFQAINGKSMGGDVDAASRSSAATSREASRGLTVEESGSLNGRPHSKSTLSRLASPNPSTAGRTPANEDSAQSGAVTRRASTSSQVSSPQPLAPSYSTRSRKRPGAARPNYAEDAEAEMDFEMQQQQPRQNGSASRRDSSSEAEETGMNIAEAVTQQLKYEAHEKKKHDRNAKRGPRAATKDAKVNGWNAVNNGESTPAADSSSVSAGNLSTLPRKRKAAAVATQNIAASSQSTPQSAINGKKNATPATKSSERETNMVFFEKCNSRLNKDGHLVSDDGVVYAPNDHVYLICEPPGEPYYLGRIMEFRTKVPDDPSTPVEYLRINWAYRPRDVQRFVNDSRLVYVTMHSDLCPLSSLRGKCQVRHRAEIDDLDEYRKQPDSFWFNQCFDRFIHRWYEVIPTSQVVNVPQNVKKALDERWDYIVVEASRVKELTSAVKSCTRCSGYCANDDSVDCALCKKTYHLQCVRPPLAKKPSRGFAWACAICSRDQERKLEARRTPLIDGTTDVDEEEIVEEEEEHPVEDEDPAEVKPADDKVEDVAPEAEIAHAKMWPMRYLGIHCRVEDVLQYEDRAIYPRASSRLGPKHQANVPEWYGRPVQLVKPTEIKRKYVKSGSNKKDTKLTKETQQAIEADRAAKAKRAKYIEDEPIGYVARGEDFPNDDKANCTAQLLFRLPAVGEHSSRGLDDATIPPEEVVDAYMERTREAAAQIGVEPTSTDFLDRAVALLQKHDFNPDAALKELKKTKAVGSWPNSRWGWGTRDGLRDPSKTLTEDEKKRFADGVRRYGSELRLVRQHVRTISHADTVRYWYWWKKQPQGRRIWGSYDGRKNASKKKAAAVEASTKLLDDIADDQDDSAFDNQKVYDLNKRMQCKFCNTKRSRFWRRAPNTNPGETVLGDQRSKEKNTHYNVALCQRCARLWRKYAIRWEDQDETAKKISQGGGRAWKRRVDEELIKEWAIAAETADLPPIEPEDMPGVIPHRHMDVDEPARKKMKGSEGAIPTPAVVVEKEKKKTPTASAPPPPPKEPTPPPVPNPPKMRVFPCAVCDAYETPSDPVLVCRDCRLTVHRGCYGVSEHKNGQKWSCDPCSNDRREIAAMNSADPAAYRYECVLCPIRVTETSMIEPPRISHKKKTERDRERERLEKELADEFARNYRKQQIERGRPVVPREALKRTADNKWVHVTCALWTPEVKFSNAAALEVAEGIPLIPRARREQVCKLCKTNIGACVACHHCHASFHIACAYKANYIFGFDVNPVKGSRRDGVQIVKLGEETGTLTAAIWCKEHSSSAIKTIIHYLNEVVDESGKLALQLFAETYKQADLTLTGTARKANYLDEITKTSAPVASTGSNRRISTAPAPGMRSARNSIAGPIKDTEIQDGDVRMTSPEGELPERRCAVCKIDVSPRWWPHEPVKPAVHAPAVQPPNAAQPNGLGINGIHSDGPARDASRMEIDGSQLPNGHGPLLAGQSLINGTGPEKASTVEVQYDCNKCHWRRKYDPENLYKPKEPEQKLIYEPIRSPPRPPLYPGHPPPVPAHPHHGWPHFGNGPSAGSPPAPIHHLPPHHGTYHPVHAAPGSGFGIGQPPPLRQYPPPASSSHQGPAPLHVIQQVIPNGLPSPRGPPVRSPTHPPPLSGPPMHRQAESPFNGPTPTGPYASQFRHHGSPVPTGVAQPPQNGPRPSTPRDVPPSSSTSRLPHGASASPNVRNILND</sequence>
<feature type="compositionally biased region" description="Acidic residues" evidence="6">
    <location>
        <begin position="525"/>
        <end position="541"/>
    </location>
</feature>
<evidence type="ECO:0000259" key="8">
    <source>
        <dbReference type="PROSITE" id="PS51038"/>
    </source>
</evidence>
<dbReference type="Pfam" id="PF13832">
    <property type="entry name" value="zf-HC5HC2H_2"/>
    <property type="match status" value="1"/>
</dbReference>
<dbReference type="PROSITE" id="PS51156">
    <property type="entry name" value="ELM2"/>
    <property type="match status" value="1"/>
</dbReference>
<dbReference type="PANTHER" id="PTHR47672">
    <property type="entry name" value="E3 UBIQUITIN-PROTEIN LIGASE SNT2"/>
    <property type="match status" value="1"/>
</dbReference>
<keyword evidence="3" id="KW-0862">Zinc</keyword>
<dbReference type="InterPro" id="IPR001965">
    <property type="entry name" value="Znf_PHD"/>
</dbReference>
<dbReference type="InterPro" id="IPR001025">
    <property type="entry name" value="BAH_dom"/>
</dbReference>
<dbReference type="InterPro" id="IPR029617">
    <property type="entry name" value="Snt2"/>
</dbReference>
<feature type="domain" description="ELM2" evidence="9">
    <location>
        <begin position="592"/>
        <end position="759"/>
    </location>
</feature>
<feature type="region of interest" description="Disordered" evidence="6">
    <location>
        <begin position="1440"/>
        <end position="1473"/>
    </location>
</feature>